<evidence type="ECO:0000256" key="1">
    <source>
        <dbReference type="SAM" id="MobiDB-lite"/>
    </source>
</evidence>
<proteinExistence type="predicted"/>
<dbReference type="Pfam" id="PF00583">
    <property type="entry name" value="Acetyltransf_1"/>
    <property type="match status" value="1"/>
</dbReference>
<protein>
    <submittedName>
        <fullName evidence="3">Predicted acetyltransferase involved in intracellular survival and related acetyltransferases</fullName>
    </submittedName>
</protein>
<feature type="domain" description="N-acetyltransferase" evidence="2">
    <location>
        <begin position="110"/>
        <end position="250"/>
    </location>
</feature>
<evidence type="ECO:0000313" key="3">
    <source>
        <dbReference type="EMBL" id="CRY76567.1"/>
    </source>
</evidence>
<dbReference type="InterPro" id="IPR000182">
    <property type="entry name" value="GNAT_dom"/>
</dbReference>
<dbReference type="Gene3D" id="3.40.630.30">
    <property type="match status" value="1"/>
</dbReference>
<dbReference type="PROSITE" id="PS51186">
    <property type="entry name" value="GNAT"/>
    <property type="match status" value="1"/>
</dbReference>
<dbReference type="GO" id="GO:0016747">
    <property type="term" value="F:acyltransferase activity, transferring groups other than amino-acyl groups"/>
    <property type="evidence" value="ECO:0007669"/>
    <property type="project" value="InterPro"/>
</dbReference>
<sequence>MSSSTALAFRDSHLWFAELLGGRWVRDVHVLDTGLPDATFNGVGATRRATPELVAETVRGFTTPFHWRVGPTCPAELDELLPAAGLVFEEEEPIMWLDLETLPAAPESALDIRHVTDLDGLRAWVRVWGADSTPRAVMDTWFAAYAGLYRRLSMRIGLLDGEPVACCYSFVHGGVAAIEYVVVRPDHRRKGFGETMTRAALADAASAGATGAVLTASPEGIGIYRRLGFRPCGTQRTYLAEPVREGDGDDRRAEQRRREDERMGQWRGEEQCQAGDEARPSGRAPHRDRFARQADHRRHQERQQHQ</sequence>
<dbReference type="InterPro" id="IPR016181">
    <property type="entry name" value="Acyl_CoA_acyltransferase"/>
</dbReference>
<keyword evidence="3" id="KW-0808">Transferase</keyword>
<gene>
    <name evidence="3" type="ORF">ERS450000_01919</name>
</gene>
<feature type="compositionally biased region" description="Basic and acidic residues" evidence="1">
    <location>
        <begin position="242"/>
        <end position="294"/>
    </location>
</feature>
<dbReference type="EMBL" id="LN868938">
    <property type="protein sequence ID" value="CRY76567.1"/>
    <property type="molecule type" value="Genomic_DNA"/>
</dbReference>
<dbReference type="AlphaFoldDB" id="A0A0H5NMZ7"/>
<feature type="region of interest" description="Disordered" evidence="1">
    <location>
        <begin position="238"/>
        <end position="306"/>
    </location>
</feature>
<name>A0A0H5NMZ7_NOCFR</name>
<dbReference type="SUPFAM" id="SSF55729">
    <property type="entry name" value="Acyl-CoA N-acyltransferases (Nat)"/>
    <property type="match status" value="1"/>
</dbReference>
<accession>A0A0H5NMZ7</accession>
<dbReference type="KEGG" id="nfr:ERS450000_01919"/>
<evidence type="ECO:0000259" key="2">
    <source>
        <dbReference type="PROSITE" id="PS51186"/>
    </source>
</evidence>
<organism evidence="3 4">
    <name type="scientific">Nocardia farcinica</name>
    <dbReference type="NCBI Taxonomy" id="37329"/>
    <lineage>
        <taxon>Bacteria</taxon>
        <taxon>Bacillati</taxon>
        <taxon>Actinomycetota</taxon>
        <taxon>Actinomycetes</taxon>
        <taxon>Mycobacteriales</taxon>
        <taxon>Nocardiaceae</taxon>
        <taxon>Nocardia</taxon>
    </lineage>
</organism>
<reference evidence="4" key="1">
    <citation type="submission" date="2015-03" db="EMBL/GenBank/DDBJ databases">
        <authorList>
            <consortium name="Pathogen Informatics"/>
        </authorList>
    </citation>
    <scope>NUCLEOTIDE SEQUENCE [LARGE SCALE GENOMIC DNA]</scope>
    <source>
        <strain evidence="4">NCTC11134</strain>
    </source>
</reference>
<dbReference type="Proteomes" id="UP000057820">
    <property type="component" value="Chromosome 1"/>
</dbReference>
<evidence type="ECO:0000313" key="4">
    <source>
        <dbReference type="Proteomes" id="UP000057820"/>
    </source>
</evidence>
<dbReference type="RefSeq" id="WP_060592026.1">
    <property type="nucleotide sequence ID" value="NZ_CP031418.1"/>
</dbReference>
<dbReference type="CDD" id="cd04301">
    <property type="entry name" value="NAT_SF"/>
    <property type="match status" value="1"/>
</dbReference>